<dbReference type="EMBL" id="KV426093">
    <property type="protein sequence ID" value="KZV88673.1"/>
    <property type="molecule type" value="Genomic_DNA"/>
</dbReference>
<dbReference type="OrthoDB" id="2094832at2759"/>
<reference evidence="1 2" key="1">
    <citation type="journal article" date="2016" name="Mol. Biol. Evol.">
        <title>Comparative Genomics of Early-Diverging Mushroom-Forming Fungi Provides Insights into the Origins of Lignocellulose Decay Capabilities.</title>
        <authorList>
            <person name="Nagy L.G."/>
            <person name="Riley R."/>
            <person name="Tritt A."/>
            <person name="Adam C."/>
            <person name="Daum C."/>
            <person name="Floudas D."/>
            <person name="Sun H."/>
            <person name="Yadav J.S."/>
            <person name="Pangilinan J."/>
            <person name="Larsson K.H."/>
            <person name="Matsuura K."/>
            <person name="Barry K."/>
            <person name="Labutti K."/>
            <person name="Kuo R."/>
            <person name="Ohm R.A."/>
            <person name="Bhattacharya S.S."/>
            <person name="Shirouzu T."/>
            <person name="Yoshinaga Y."/>
            <person name="Martin F.M."/>
            <person name="Grigoriev I.V."/>
            <person name="Hibbett D.S."/>
        </authorList>
    </citation>
    <scope>NUCLEOTIDE SEQUENCE [LARGE SCALE GENOMIC DNA]</scope>
    <source>
        <strain evidence="1 2">HHB12029</strain>
    </source>
</reference>
<sequence>MSDATTERPAHYNLPIDPSAYSLQPDEAAFFKEQTGLHDDEVLKEHILAVQAEAYQASNVYPYPCIRVFNFTTYVSRCE</sequence>
<dbReference type="STRING" id="1314781.A0A165FAE0"/>
<dbReference type="AlphaFoldDB" id="A0A165FAE0"/>
<dbReference type="Proteomes" id="UP000077266">
    <property type="component" value="Unassembled WGS sequence"/>
</dbReference>
<evidence type="ECO:0000313" key="2">
    <source>
        <dbReference type="Proteomes" id="UP000077266"/>
    </source>
</evidence>
<proteinExistence type="predicted"/>
<accession>A0A165FAE0</accession>
<protein>
    <submittedName>
        <fullName evidence="1">Uncharacterized protein</fullName>
    </submittedName>
</protein>
<name>A0A165FAE0_EXIGL</name>
<gene>
    <name evidence="1" type="ORF">EXIGLDRAFT_772461</name>
</gene>
<organism evidence="1 2">
    <name type="scientific">Exidia glandulosa HHB12029</name>
    <dbReference type="NCBI Taxonomy" id="1314781"/>
    <lineage>
        <taxon>Eukaryota</taxon>
        <taxon>Fungi</taxon>
        <taxon>Dikarya</taxon>
        <taxon>Basidiomycota</taxon>
        <taxon>Agaricomycotina</taxon>
        <taxon>Agaricomycetes</taxon>
        <taxon>Auriculariales</taxon>
        <taxon>Exidiaceae</taxon>
        <taxon>Exidia</taxon>
    </lineage>
</organism>
<dbReference type="InParanoid" id="A0A165FAE0"/>
<evidence type="ECO:0000313" key="1">
    <source>
        <dbReference type="EMBL" id="KZV88673.1"/>
    </source>
</evidence>
<keyword evidence="2" id="KW-1185">Reference proteome</keyword>